<organism evidence="2 3">
    <name type="scientific">Ranatra chinensis</name>
    <dbReference type="NCBI Taxonomy" id="642074"/>
    <lineage>
        <taxon>Eukaryota</taxon>
        <taxon>Metazoa</taxon>
        <taxon>Ecdysozoa</taxon>
        <taxon>Arthropoda</taxon>
        <taxon>Hexapoda</taxon>
        <taxon>Insecta</taxon>
        <taxon>Pterygota</taxon>
        <taxon>Neoptera</taxon>
        <taxon>Paraneoptera</taxon>
        <taxon>Hemiptera</taxon>
        <taxon>Heteroptera</taxon>
        <taxon>Panheteroptera</taxon>
        <taxon>Nepomorpha</taxon>
        <taxon>Nepidae</taxon>
        <taxon>Ranatrinae</taxon>
        <taxon>Ranatra</taxon>
    </lineage>
</organism>
<evidence type="ECO:0000256" key="1">
    <source>
        <dbReference type="SAM" id="MobiDB-lite"/>
    </source>
</evidence>
<proteinExistence type="predicted"/>
<sequence>MASKRRTCSTRTRRRRRRKTTSGWAECCGADSNIIQTTAQATTPFLEESTCEGSGRPGRPAPTRGSGCRHPGMCRANCYRQTAKKKWVDTRPPYKFYLENCSFDDRC</sequence>
<accession>A0ABD0ZHK3</accession>
<reference evidence="2 3" key="1">
    <citation type="submission" date="2024-07" db="EMBL/GenBank/DDBJ databases">
        <title>Chromosome-level genome assembly of the water stick insect Ranatra chinensis (Heteroptera: Nepidae).</title>
        <authorList>
            <person name="Liu X."/>
        </authorList>
    </citation>
    <scope>NUCLEOTIDE SEQUENCE [LARGE SCALE GENOMIC DNA]</scope>
    <source>
        <strain evidence="2">Cailab_2021Rc</strain>
        <tissue evidence="2">Muscle</tissue>
    </source>
</reference>
<evidence type="ECO:0000313" key="3">
    <source>
        <dbReference type="Proteomes" id="UP001558652"/>
    </source>
</evidence>
<dbReference type="EMBL" id="JBFDAA010000001">
    <property type="protein sequence ID" value="KAL1140258.1"/>
    <property type="molecule type" value="Genomic_DNA"/>
</dbReference>
<comment type="caution">
    <text evidence="2">The sequence shown here is derived from an EMBL/GenBank/DDBJ whole genome shotgun (WGS) entry which is preliminary data.</text>
</comment>
<dbReference type="Proteomes" id="UP001558652">
    <property type="component" value="Unassembled WGS sequence"/>
</dbReference>
<keyword evidence="3" id="KW-1185">Reference proteome</keyword>
<dbReference type="AlphaFoldDB" id="A0ABD0ZHK3"/>
<gene>
    <name evidence="2" type="ORF">AAG570_000190</name>
</gene>
<name>A0ABD0ZHK3_9HEMI</name>
<protein>
    <submittedName>
        <fullName evidence="2">Uncharacterized protein</fullName>
    </submittedName>
</protein>
<feature type="region of interest" description="Disordered" evidence="1">
    <location>
        <begin position="47"/>
        <end position="68"/>
    </location>
</feature>
<evidence type="ECO:0000313" key="2">
    <source>
        <dbReference type="EMBL" id="KAL1140258.1"/>
    </source>
</evidence>
<feature type="region of interest" description="Disordered" evidence="1">
    <location>
        <begin position="1"/>
        <end position="20"/>
    </location>
</feature>